<dbReference type="InterPro" id="IPR028081">
    <property type="entry name" value="Leu-bd"/>
</dbReference>
<keyword evidence="3" id="KW-0813">Transport</keyword>
<dbReference type="EMBL" id="JBHLWM010000008">
    <property type="protein sequence ID" value="MFC0243321.1"/>
    <property type="molecule type" value="Genomic_DNA"/>
</dbReference>
<dbReference type="PANTHER" id="PTHR30483:SF6">
    <property type="entry name" value="PERIPLASMIC BINDING PROTEIN OF ABC TRANSPORTER FOR NATURAL AMINO ACIDS"/>
    <property type="match status" value="1"/>
</dbReference>
<feature type="signal peptide" evidence="4">
    <location>
        <begin position="1"/>
        <end position="26"/>
    </location>
</feature>
<evidence type="ECO:0000256" key="2">
    <source>
        <dbReference type="ARBA" id="ARBA00022729"/>
    </source>
</evidence>
<evidence type="ECO:0000259" key="5">
    <source>
        <dbReference type="Pfam" id="PF13458"/>
    </source>
</evidence>
<dbReference type="InterPro" id="IPR028082">
    <property type="entry name" value="Peripla_BP_I"/>
</dbReference>
<comment type="similarity">
    <text evidence="1">Belongs to the leucine-binding protein family.</text>
</comment>
<comment type="caution">
    <text evidence="6">The sequence shown here is derived from an EMBL/GenBank/DDBJ whole genome shotgun (WGS) entry which is preliminary data.</text>
</comment>
<sequence>MKAAFSRRHALALALASAAFASPAFAQDKTAKIGVLNDMSSLYADIGGPNSVVAAKLAIADSGLEAKGWKIELIAGDHQNKPDIGVNVARQWIDVDKVDMITDTPNSGVALAISNLVKEKNNILMNSGGASADLTGKACNPNTISMTYDTYMLAHGTGQALTKAGGNTWFFLTADYAFGAALERDTTAVVKANGGQVLGSVKHPINNADFSSFLLQAQASKAKVVGLANAGGDTTNSIKQAAEFGITSGGQKLAALLLFVNDVHSLGLKVAQGLTFTESYYWDLNDNTRAFAKKFSEQAKNNAKPSMTQAGVYAAVLHYLKTLEAMGGNPHDGAKVVAKMKEIPADDVPFGKSIIRADGRRMVPAYLFEVKTPAESKGPWDYYKKIADISAEDAARPLADSECPLVKK</sequence>
<keyword evidence="7" id="KW-1185">Reference proteome</keyword>
<gene>
    <name evidence="6" type="ORF">ACFFJ6_22740</name>
</gene>
<keyword evidence="3" id="KW-0029">Amino-acid transport</keyword>
<dbReference type="Pfam" id="PF13458">
    <property type="entry name" value="Peripla_BP_6"/>
    <property type="match status" value="1"/>
</dbReference>
<evidence type="ECO:0000313" key="7">
    <source>
        <dbReference type="Proteomes" id="UP001589775"/>
    </source>
</evidence>
<feature type="chain" id="PRO_5047420004" evidence="4">
    <location>
        <begin position="27"/>
        <end position="408"/>
    </location>
</feature>
<dbReference type="Gene3D" id="3.40.50.2300">
    <property type="match status" value="2"/>
</dbReference>
<reference evidence="6 7" key="1">
    <citation type="submission" date="2024-09" db="EMBL/GenBank/DDBJ databases">
        <authorList>
            <person name="Sun Q."/>
            <person name="Mori K."/>
        </authorList>
    </citation>
    <scope>NUCLEOTIDE SEQUENCE [LARGE SCALE GENOMIC DNA]</scope>
    <source>
        <strain evidence="6 7">KCTC 23279</strain>
    </source>
</reference>
<feature type="domain" description="Leucine-binding protein" evidence="5">
    <location>
        <begin position="31"/>
        <end position="371"/>
    </location>
</feature>
<evidence type="ECO:0000256" key="4">
    <source>
        <dbReference type="SAM" id="SignalP"/>
    </source>
</evidence>
<dbReference type="RefSeq" id="WP_378392097.1">
    <property type="nucleotide sequence ID" value="NZ_JBHLWM010000008.1"/>
</dbReference>
<name>A0ABV6EZR1_9BRAD</name>
<evidence type="ECO:0000256" key="3">
    <source>
        <dbReference type="ARBA" id="ARBA00022970"/>
    </source>
</evidence>
<dbReference type="Proteomes" id="UP001589775">
    <property type="component" value="Unassembled WGS sequence"/>
</dbReference>
<evidence type="ECO:0000256" key="1">
    <source>
        <dbReference type="ARBA" id="ARBA00010062"/>
    </source>
</evidence>
<dbReference type="CDD" id="cd06327">
    <property type="entry name" value="PBP1_SBP-like"/>
    <property type="match status" value="1"/>
</dbReference>
<proteinExistence type="inferred from homology"/>
<dbReference type="SUPFAM" id="SSF53822">
    <property type="entry name" value="Periplasmic binding protein-like I"/>
    <property type="match status" value="1"/>
</dbReference>
<organism evidence="6 7">
    <name type="scientific">Rhodopseudomonas telluris</name>
    <dbReference type="NCBI Taxonomy" id="644215"/>
    <lineage>
        <taxon>Bacteria</taxon>
        <taxon>Pseudomonadati</taxon>
        <taxon>Pseudomonadota</taxon>
        <taxon>Alphaproteobacteria</taxon>
        <taxon>Hyphomicrobiales</taxon>
        <taxon>Nitrobacteraceae</taxon>
        <taxon>Rhodopseudomonas</taxon>
    </lineage>
</organism>
<protein>
    <submittedName>
        <fullName evidence="6">ABC transporter substrate-binding protein</fullName>
    </submittedName>
</protein>
<dbReference type="PANTHER" id="PTHR30483">
    <property type="entry name" value="LEUCINE-SPECIFIC-BINDING PROTEIN"/>
    <property type="match status" value="1"/>
</dbReference>
<dbReference type="InterPro" id="IPR051010">
    <property type="entry name" value="BCAA_transport"/>
</dbReference>
<keyword evidence="2 4" id="KW-0732">Signal</keyword>
<evidence type="ECO:0000313" key="6">
    <source>
        <dbReference type="EMBL" id="MFC0243321.1"/>
    </source>
</evidence>
<accession>A0ABV6EZR1</accession>